<dbReference type="AlphaFoldDB" id="A0A7K3QTK5"/>
<proteinExistence type="predicted"/>
<evidence type="ECO:0000313" key="1">
    <source>
        <dbReference type="EMBL" id="NEB93183.1"/>
    </source>
</evidence>
<sequence>MVSPLADLLACAKPTRSPHPRSIRFRDALGKQREESGYATQPWISCSPRAFLDRLKAGKPAVCGLHHSAPSGFPILVLGRTAPHIGDGIYAIALQLLEPLPRGRGTDHA</sequence>
<dbReference type="RefSeq" id="WP_164189197.1">
    <property type="nucleotide sequence ID" value="NZ_JAAGMR010000192.1"/>
</dbReference>
<dbReference type="EMBL" id="JAAGMR010000192">
    <property type="protein sequence ID" value="NEB93183.1"/>
    <property type="molecule type" value="Genomic_DNA"/>
</dbReference>
<comment type="caution">
    <text evidence="1">The sequence shown here is derived from an EMBL/GenBank/DDBJ whole genome shotgun (WGS) entry which is preliminary data.</text>
</comment>
<name>A0A7K3QTK5_9ACTN</name>
<protein>
    <submittedName>
        <fullName evidence="1">Uncharacterized protein</fullName>
    </submittedName>
</protein>
<dbReference type="Proteomes" id="UP000470520">
    <property type="component" value="Unassembled WGS sequence"/>
</dbReference>
<gene>
    <name evidence="1" type="ORF">G3I21_16030</name>
</gene>
<accession>A0A7K3QTK5</accession>
<reference evidence="1 2" key="1">
    <citation type="submission" date="2020-01" db="EMBL/GenBank/DDBJ databases">
        <title>Insect and environment-associated Actinomycetes.</title>
        <authorList>
            <person name="Currrie C."/>
            <person name="Chevrette M."/>
            <person name="Carlson C."/>
            <person name="Stubbendieck R."/>
            <person name="Wendt-Pienkowski E."/>
        </authorList>
    </citation>
    <scope>NUCLEOTIDE SEQUENCE [LARGE SCALE GENOMIC DNA]</scope>
    <source>
        <strain evidence="1 2">SID7754</strain>
    </source>
</reference>
<organism evidence="1 2">
    <name type="scientific">Streptomyces bauhiniae</name>
    <dbReference type="NCBI Taxonomy" id="2340725"/>
    <lineage>
        <taxon>Bacteria</taxon>
        <taxon>Bacillati</taxon>
        <taxon>Actinomycetota</taxon>
        <taxon>Actinomycetes</taxon>
        <taxon>Kitasatosporales</taxon>
        <taxon>Streptomycetaceae</taxon>
        <taxon>Streptomyces</taxon>
    </lineage>
</organism>
<evidence type="ECO:0000313" key="2">
    <source>
        <dbReference type="Proteomes" id="UP000470520"/>
    </source>
</evidence>